<evidence type="ECO:0000259" key="3">
    <source>
        <dbReference type="Pfam" id="PF11250"/>
    </source>
</evidence>
<evidence type="ECO:0000256" key="2">
    <source>
        <dbReference type="SAM" id="MobiDB-lite"/>
    </source>
</evidence>
<dbReference type="Pfam" id="PF11250">
    <property type="entry name" value="FAF"/>
    <property type="match status" value="1"/>
</dbReference>
<dbReference type="EMBL" id="JADGMS010000008">
    <property type="protein sequence ID" value="KAF9676546.1"/>
    <property type="molecule type" value="Genomic_DNA"/>
</dbReference>
<dbReference type="Proteomes" id="UP000657918">
    <property type="component" value="Chromosome 8"/>
</dbReference>
<organism evidence="4 5">
    <name type="scientific">Salix dunnii</name>
    <dbReference type="NCBI Taxonomy" id="1413687"/>
    <lineage>
        <taxon>Eukaryota</taxon>
        <taxon>Viridiplantae</taxon>
        <taxon>Streptophyta</taxon>
        <taxon>Embryophyta</taxon>
        <taxon>Tracheophyta</taxon>
        <taxon>Spermatophyta</taxon>
        <taxon>Magnoliopsida</taxon>
        <taxon>eudicotyledons</taxon>
        <taxon>Gunneridae</taxon>
        <taxon>Pentapetalae</taxon>
        <taxon>rosids</taxon>
        <taxon>fabids</taxon>
        <taxon>Malpighiales</taxon>
        <taxon>Salicaceae</taxon>
        <taxon>Saliceae</taxon>
        <taxon>Salix</taxon>
    </lineage>
</organism>
<evidence type="ECO:0000313" key="4">
    <source>
        <dbReference type="EMBL" id="KAF9676546.1"/>
    </source>
</evidence>
<comment type="similarity">
    <text evidence="1">Belongs to the fantastic four family.</text>
</comment>
<dbReference type="InterPro" id="IPR046431">
    <property type="entry name" value="FAF_dom"/>
</dbReference>
<dbReference type="PANTHER" id="PTHR33155:SF64">
    <property type="entry name" value="FAF DOMAIN-CONTAINING PROTEIN"/>
    <property type="match status" value="1"/>
</dbReference>
<proteinExistence type="inferred from homology"/>
<gene>
    <name evidence="4" type="ORF">SADUNF_Sadunf08G0013300</name>
</gene>
<evidence type="ECO:0000313" key="5">
    <source>
        <dbReference type="Proteomes" id="UP000657918"/>
    </source>
</evidence>
<comment type="caution">
    <text evidence="4">The sequence shown here is derived from an EMBL/GenBank/DDBJ whole genome shotgun (WGS) entry which is preliminary data.</text>
</comment>
<evidence type="ECO:0000256" key="1">
    <source>
        <dbReference type="ARBA" id="ARBA00008690"/>
    </source>
</evidence>
<accession>A0A835JXP9</accession>
<reference evidence="4 5" key="1">
    <citation type="submission" date="2020-10" db="EMBL/GenBank/DDBJ databases">
        <title>Plant Genome Project.</title>
        <authorList>
            <person name="Zhang R.-G."/>
        </authorList>
    </citation>
    <scope>NUCLEOTIDE SEQUENCE [LARGE SCALE GENOMIC DNA]</scope>
    <source>
        <strain evidence="4">FAFU-HL-1</strain>
        <tissue evidence="4">Leaf</tissue>
    </source>
</reference>
<feature type="domain" description="FAF" evidence="3">
    <location>
        <begin position="124"/>
        <end position="177"/>
    </location>
</feature>
<sequence>MEGNSSSSLKDMLKSPSPPKPVLARSDQSTPATWANPVFSNPKETSTVAGDQFADLSLEESSLSSINSFDAALPYSSSSSSSCLFSHSDLQSEASSDEKEEVIMNVETKRDVVFGNSTRKEGVFPPPISSLELFNKGMRYSYLNCEENDTLVLEEIKIPHGDILRANRSGGRLRLAFVISDSESSDMEEEEEINGNVG</sequence>
<feature type="region of interest" description="Disordered" evidence="2">
    <location>
        <begin position="1"/>
        <end position="46"/>
    </location>
</feature>
<dbReference type="AlphaFoldDB" id="A0A835JXP9"/>
<dbReference type="PANTHER" id="PTHR33155">
    <property type="entry name" value="FANTASTIC FOUR-LIKE PROTEIN (DUF3049)"/>
    <property type="match status" value="1"/>
</dbReference>
<keyword evidence="5" id="KW-1185">Reference proteome</keyword>
<feature type="compositionally biased region" description="Polar residues" evidence="2">
    <location>
        <begin position="26"/>
        <end position="46"/>
    </location>
</feature>
<dbReference type="InterPro" id="IPR021410">
    <property type="entry name" value="FAF"/>
</dbReference>
<dbReference type="OrthoDB" id="676808at2759"/>
<protein>
    <recommendedName>
        <fullName evidence="3">FAF domain-containing protein</fullName>
    </recommendedName>
</protein>
<name>A0A835JXP9_9ROSI</name>